<reference evidence="4" key="2">
    <citation type="journal article" date="2019" name="Int. J. Syst. Evol. Microbiol.">
        <title>The Global Catalogue of Microorganisms (GCM) 10K type strain sequencing project: providing services to taxonomists for standard genome sequencing and annotation.</title>
        <authorList>
            <consortium name="The Broad Institute Genomics Platform"/>
            <consortium name="The Broad Institute Genome Sequencing Center for Infectious Disease"/>
            <person name="Wu L."/>
            <person name="Ma J."/>
        </authorList>
    </citation>
    <scope>NUCLEOTIDE SEQUENCE [LARGE SCALE GENOMIC DNA]</scope>
    <source>
        <strain evidence="4">NBRC 108894</strain>
    </source>
</reference>
<dbReference type="RefSeq" id="WP_284251920.1">
    <property type="nucleotide sequence ID" value="NZ_BAAAQO010000004.1"/>
</dbReference>
<feature type="domain" description="AB hydrolase-1" evidence="1">
    <location>
        <begin position="41"/>
        <end position="277"/>
    </location>
</feature>
<dbReference type="PANTHER" id="PTHR43798">
    <property type="entry name" value="MONOACYLGLYCEROL LIPASE"/>
    <property type="match status" value="1"/>
</dbReference>
<reference evidence="3" key="3">
    <citation type="submission" date="2023-02" db="EMBL/GenBank/DDBJ databases">
        <authorList>
            <person name="Sun Q."/>
            <person name="Mori K."/>
        </authorList>
    </citation>
    <scope>NUCLEOTIDE SEQUENCE</scope>
    <source>
        <strain evidence="3">NBRC 108894</strain>
    </source>
</reference>
<sequence>MPVPAPHAAELAALPLRTGELGLLGSTTRYWDYGPLHAARTIVICHGYRGDHHGLEPVIAKLPGIRIIGPDLPGFGSSTPMTDDRHTIDGYARWFAAFVDALGLQDAVVLGHSFGSIVTSHAVAAGLTPPALILVNPIASDPAKVGGAGATRAYYGLARRLPERIGRALLAARPIVTVMSRTLVKTPDKALRRWIHQEHHRYFNGFSDVRTVAEGFDASLSRQVGDAAADVTVPTLLIAGAVDHIAPAAGARQTVRRFPDGRLVVLPGVGHLIHYEASEGAATAITAFLDEVAP</sequence>
<evidence type="ECO:0000259" key="1">
    <source>
        <dbReference type="Pfam" id="PF00561"/>
    </source>
</evidence>
<organism evidence="3 4">
    <name type="scientific">Pseudolysinimonas kribbensis</name>
    <dbReference type="NCBI Taxonomy" id="433641"/>
    <lineage>
        <taxon>Bacteria</taxon>
        <taxon>Bacillati</taxon>
        <taxon>Actinomycetota</taxon>
        <taxon>Actinomycetes</taxon>
        <taxon>Micrococcales</taxon>
        <taxon>Microbacteriaceae</taxon>
        <taxon>Pseudolysinimonas</taxon>
    </lineage>
</organism>
<dbReference type="InterPro" id="IPR050266">
    <property type="entry name" value="AB_hydrolase_sf"/>
</dbReference>
<evidence type="ECO:0000313" key="4">
    <source>
        <dbReference type="Proteomes" id="UP001157034"/>
    </source>
</evidence>
<dbReference type="Proteomes" id="UP001157034">
    <property type="component" value="Unassembled WGS sequence"/>
</dbReference>
<dbReference type="InterPro" id="IPR000073">
    <property type="entry name" value="AB_hydrolase_1"/>
</dbReference>
<dbReference type="PRINTS" id="PR00412">
    <property type="entry name" value="EPOXHYDRLASE"/>
</dbReference>
<keyword evidence="4" id="KW-1185">Reference proteome</keyword>
<reference evidence="3" key="1">
    <citation type="journal article" date="2014" name="Int. J. Syst. Evol. Microbiol.">
        <title>Complete genome of a new Firmicutes species belonging to the dominant human colonic microbiota ('Ruminococcus bicirculans') reveals two chromosomes and a selective capacity to utilize plant glucans.</title>
        <authorList>
            <consortium name="NISC Comparative Sequencing Program"/>
            <person name="Wegmann U."/>
            <person name="Louis P."/>
            <person name="Goesmann A."/>
            <person name="Henrissat B."/>
            <person name="Duncan S.H."/>
            <person name="Flint H.J."/>
        </authorList>
    </citation>
    <scope>NUCLEOTIDE SEQUENCE</scope>
    <source>
        <strain evidence="3">NBRC 108894</strain>
    </source>
</reference>
<dbReference type="PRINTS" id="PR00111">
    <property type="entry name" value="ABHYDROLASE"/>
</dbReference>
<gene>
    <name evidence="2" type="ORF">GCM10025881_00380</name>
    <name evidence="3" type="ORF">GCM10025881_39460</name>
</gene>
<proteinExistence type="predicted"/>
<dbReference type="Gene3D" id="3.40.50.1820">
    <property type="entry name" value="alpha/beta hydrolase"/>
    <property type="match status" value="1"/>
</dbReference>
<name>A0ABQ6K8U3_9MICO</name>
<dbReference type="SUPFAM" id="SSF53474">
    <property type="entry name" value="alpha/beta-Hydrolases"/>
    <property type="match status" value="1"/>
</dbReference>
<dbReference type="Pfam" id="PF00561">
    <property type="entry name" value="Abhydrolase_1"/>
    <property type="match status" value="1"/>
</dbReference>
<evidence type="ECO:0000313" key="2">
    <source>
        <dbReference type="EMBL" id="GMA93214.1"/>
    </source>
</evidence>
<comment type="caution">
    <text evidence="3">The sequence shown here is derived from an EMBL/GenBank/DDBJ whole genome shotgun (WGS) entry which is preliminary data.</text>
</comment>
<dbReference type="PANTHER" id="PTHR43798:SF33">
    <property type="entry name" value="HYDROLASE, PUTATIVE (AFU_ORTHOLOGUE AFUA_2G14860)-RELATED"/>
    <property type="match status" value="1"/>
</dbReference>
<accession>A0ABQ6K8U3</accession>
<evidence type="ECO:0000313" key="3">
    <source>
        <dbReference type="EMBL" id="GMA97122.1"/>
    </source>
</evidence>
<dbReference type="InterPro" id="IPR000639">
    <property type="entry name" value="Epox_hydrolase-like"/>
</dbReference>
<dbReference type="EMBL" id="BSVB01000001">
    <property type="protein sequence ID" value="GMA97122.1"/>
    <property type="molecule type" value="Genomic_DNA"/>
</dbReference>
<dbReference type="InterPro" id="IPR029058">
    <property type="entry name" value="AB_hydrolase_fold"/>
</dbReference>
<protein>
    <recommendedName>
        <fullName evidence="1">AB hydrolase-1 domain-containing protein</fullName>
    </recommendedName>
</protein>
<dbReference type="EMBL" id="BSVB01000001">
    <property type="protein sequence ID" value="GMA93214.1"/>
    <property type="molecule type" value="Genomic_DNA"/>
</dbReference>